<dbReference type="InterPro" id="IPR003961">
    <property type="entry name" value="FN3_dom"/>
</dbReference>
<comment type="similarity">
    <text evidence="1">Belongs to the protein kinase superfamily. CAMK Ser/Thr protein kinase family.</text>
</comment>
<feature type="domain" description="Ig-like" evidence="6">
    <location>
        <begin position="324"/>
        <end position="413"/>
    </location>
</feature>
<dbReference type="Gene3D" id="1.10.510.10">
    <property type="entry name" value="Transferase(Phosphotransferase) domain 1"/>
    <property type="match status" value="2"/>
</dbReference>
<keyword evidence="9" id="KW-1185">Reference proteome</keyword>
<dbReference type="InterPro" id="IPR036116">
    <property type="entry name" value="FN3_sf"/>
</dbReference>
<dbReference type="InterPro" id="IPR013783">
    <property type="entry name" value="Ig-like_fold"/>
</dbReference>
<dbReference type="Gene3D" id="2.60.40.10">
    <property type="entry name" value="Immunoglobulins"/>
    <property type="match status" value="4"/>
</dbReference>
<dbReference type="EMBL" id="CP092873">
    <property type="protein sequence ID" value="UYV74148.1"/>
    <property type="molecule type" value="Genomic_DNA"/>
</dbReference>
<evidence type="ECO:0000313" key="9">
    <source>
        <dbReference type="Proteomes" id="UP001235939"/>
    </source>
</evidence>
<dbReference type="PANTHER" id="PTHR47633:SF3">
    <property type="entry name" value="STRIATED MUSCLE PREFERENTIALLY EXPRESSED PROTEIN KINASE"/>
    <property type="match status" value="1"/>
</dbReference>
<dbReference type="InterPro" id="IPR011009">
    <property type="entry name" value="Kinase-like_dom_sf"/>
</dbReference>
<dbReference type="InterPro" id="IPR007110">
    <property type="entry name" value="Ig-like_dom"/>
</dbReference>
<dbReference type="InterPro" id="IPR013098">
    <property type="entry name" value="Ig_I-set"/>
</dbReference>
<evidence type="ECO:0000259" key="7">
    <source>
        <dbReference type="PROSITE" id="PS50853"/>
    </source>
</evidence>
<dbReference type="SUPFAM" id="SSF56112">
    <property type="entry name" value="Protein kinase-like (PK-like)"/>
    <property type="match status" value="1"/>
</dbReference>
<evidence type="ECO:0000256" key="1">
    <source>
        <dbReference type="ARBA" id="ARBA00006692"/>
    </source>
</evidence>
<protein>
    <submittedName>
        <fullName evidence="8">SPEG</fullName>
    </submittedName>
</protein>
<dbReference type="InterPro" id="IPR003599">
    <property type="entry name" value="Ig_sub"/>
</dbReference>
<evidence type="ECO:0000256" key="4">
    <source>
        <dbReference type="ARBA" id="ARBA00023319"/>
    </source>
</evidence>
<dbReference type="PANTHER" id="PTHR47633">
    <property type="entry name" value="IMMUNOGLOBULIN"/>
    <property type="match status" value="1"/>
</dbReference>
<evidence type="ECO:0000256" key="3">
    <source>
        <dbReference type="ARBA" id="ARBA00023157"/>
    </source>
</evidence>
<organism evidence="8 9">
    <name type="scientific">Cordylochernes scorpioides</name>
    <dbReference type="NCBI Taxonomy" id="51811"/>
    <lineage>
        <taxon>Eukaryota</taxon>
        <taxon>Metazoa</taxon>
        <taxon>Ecdysozoa</taxon>
        <taxon>Arthropoda</taxon>
        <taxon>Chelicerata</taxon>
        <taxon>Arachnida</taxon>
        <taxon>Pseudoscorpiones</taxon>
        <taxon>Cheliferoidea</taxon>
        <taxon>Chernetidae</taxon>
        <taxon>Cordylochernes</taxon>
    </lineage>
</organism>
<dbReference type="Gene3D" id="3.30.200.20">
    <property type="entry name" value="Phosphorylase Kinase, domain 1"/>
    <property type="match status" value="1"/>
</dbReference>
<evidence type="ECO:0000256" key="2">
    <source>
        <dbReference type="ARBA" id="ARBA00022737"/>
    </source>
</evidence>
<dbReference type="PROSITE" id="PS50835">
    <property type="entry name" value="IG_LIKE"/>
    <property type="match status" value="2"/>
</dbReference>
<sequence length="666" mass="74942">MKRVVKARIAFLNGEQLELGSRHKMEVDPSGIVRLVICGLTPADLGQYRMSISNPYGSDSCTATLSLEGSVAPDRDLADDEKMLRCAPPHPLPEKPYIRRMSDRDLSLGWRPYIPRYPPYVPVTYEVEKCQLPDPATWSPYKSVAFLVLCCLQSLNCDPGLKDTSCEVTGLEPGKDYRFRVRVENKFGTSDPSPYVTAHRSKFMPPSPRDFAPKDYEIEHPPLDKIEAAPRFVREEEDVMYGVRGQPVRIEFWVYAHPAPSISWSFKGLKIDGAKYDHLEDRNGQVILFITRMTEADVGDYTCHAVNHLGEASKKIKLLIAEPPKFTQRLEETTVMVRGRCKMQCRVIGTPSPKVRWFKDWRPLSESSRITLTFIEPDHYILELCGAILKDAGLYTCSATNIAGTATTSASLHLEESEAEYDIRTYSKPLAVKSKNKPLEDRYDIGDELGRGTQGITYHGVDRDTGKSYAVKSMHGTGRSRDRMDSELDAMNQLSHPKIVRLWDAYDTRSSLNLVTDLCDGGELLDTLLCRNTFSESDVAGYIRQVLEALDHMHSKNMAHLGLTVGDSEHYGYSLLHADERQQRETRSWMAFLDLSRNWLGDILVTSLDGTAIKVADLGQAARLHPGRPYVQDSGHPEFVAPEVANRQPVSFGTDMWSVGIITYIL</sequence>
<evidence type="ECO:0000313" key="8">
    <source>
        <dbReference type="EMBL" id="UYV74148.1"/>
    </source>
</evidence>
<dbReference type="Pfam" id="PF00069">
    <property type="entry name" value="Pkinase"/>
    <property type="match status" value="2"/>
</dbReference>
<evidence type="ECO:0000259" key="5">
    <source>
        <dbReference type="PROSITE" id="PS50011"/>
    </source>
</evidence>
<dbReference type="SMART" id="SM00409">
    <property type="entry name" value="IG"/>
    <property type="match status" value="3"/>
</dbReference>
<dbReference type="SUPFAM" id="SSF49265">
    <property type="entry name" value="Fibronectin type III"/>
    <property type="match status" value="1"/>
</dbReference>
<accession>A0ABY6KZ53</accession>
<dbReference type="SUPFAM" id="SSF48726">
    <property type="entry name" value="Immunoglobulin"/>
    <property type="match status" value="3"/>
</dbReference>
<dbReference type="CDD" id="cd00063">
    <property type="entry name" value="FN3"/>
    <property type="match status" value="1"/>
</dbReference>
<proteinExistence type="inferred from homology"/>
<reference evidence="8 9" key="1">
    <citation type="submission" date="2022-01" db="EMBL/GenBank/DDBJ databases">
        <title>A chromosomal length assembly of Cordylochernes scorpioides.</title>
        <authorList>
            <person name="Zeh D."/>
            <person name="Zeh J."/>
        </authorList>
    </citation>
    <scope>NUCLEOTIDE SEQUENCE [LARGE SCALE GENOMIC DNA]</scope>
    <source>
        <strain evidence="8">IN4F17</strain>
        <tissue evidence="8">Whole Body</tissue>
    </source>
</reference>
<name>A0ABY6KZ53_9ARAC</name>
<feature type="domain" description="Fibronectin type-III" evidence="7">
    <location>
        <begin position="92"/>
        <end position="207"/>
    </location>
</feature>
<dbReference type="PROSITE" id="PS50853">
    <property type="entry name" value="FN3"/>
    <property type="match status" value="1"/>
</dbReference>
<dbReference type="InterPro" id="IPR036179">
    <property type="entry name" value="Ig-like_dom_sf"/>
</dbReference>
<evidence type="ECO:0000259" key="6">
    <source>
        <dbReference type="PROSITE" id="PS50835"/>
    </source>
</evidence>
<feature type="domain" description="Ig-like" evidence="6">
    <location>
        <begin position="230"/>
        <end position="317"/>
    </location>
</feature>
<keyword evidence="3" id="KW-1015">Disulfide bond</keyword>
<dbReference type="InterPro" id="IPR003598">
    <property type="entry name" value="Ig_sub2"/>
</dbReference>
<gene>
    <name evidence="8" type="ORF">LAZ67_11002250</name>
</gene>
<keyword evidence="4" id="KW-0393">Immunoglobulin domain</keyword>
<dbReference type="Pfam" id="PF00041">
    <property type="entry name" value="fn3"/>
    <property type="match status" value="1"/>
</dbReference>
<keyword evidence="2" id="KW-0677">Repeat</keyword>
<dbReference type="Pfam" id="PF07679">
    <property type="entry name" value="I-set"/>
    <property type="match status" value="3"/>
</dbReference>
<dbReference type="InterPro" id="IPR000719">
    <property type="entry name" value="Prot_kinase_dom"/>
</dbReference>
<dbReference type="PROSITE" id="PS50011">
    <property type="entry name" value="PROTEIN_KINASE_DOM"/>
    <property type="match status" value="1"/>
</dbReference>
<dbReference type="Proteomes" id="UP001235939">
    <property type="component" value="Chromosome 11"/>
</dbReference>
<dbReference type="SMART" id="SM00060">
    <property type="entry name" value="FN3"/>
    <property type="match status" value="1"/>
</dbReference>
<dbReference type="SMART" id="SM00408">
    <property type="entry name" value="IGc2"/>
    <property type="match status" value="2"/>
</dbReference>
<feature type="domain" description="Protein kinase" evidence="5">
    <location>
        <begin position="443"/>
        <end position="666"/>
    </location>
</feature>